<gene>
    <name evidence="10" type="ORF">Ocin01_14125</name>
</gene>
<dbReference type="PROSITE" id="PS01358">
    <property type="entry name" value="ZF_RANBP2_1"/>
    <property type="match status" value="1"/>
</dbReference>
<dbReference type="PANTHER" id="PTHR13948">
    <property type="entry name" value="RNA-BINDING PROTEIN"/>
    <property type="match status" value="1"/>
</dbReference>
<feature type="region of interest" description="Disordered" evidence="8">
    <location>
        <begin position="440"/>
        <end position="492"/>
    </location>
</feature>
<keyword evidence="2" id="KW-0479">Metal-binding</keyword>
<dbReference type="Gene3D" id="4.10.1060.10">
    <property type="entry name" value="Zinc finger, RanBP2-type"/>
    <property type="match status" value="1"/>
</dbReference>
<dbReference type="InterPro" id="IPR000504">
    <property type="entry name" value="RRM_dom"/>
</dbReference>
<feature type="region of interest" description="Disordered" evidence="8">
    <location>
        <begin position="1"/>
        <end position="108"/>
    </location>
</feature>
<comment type="caution">
    <text evidence="10">The sequence shown here is derived from an EMBL/GenBank/DDBJ whole genome shotgun (WGS) entry which is preliminary data.</text>
</comment>
<evidence type="ECO:0000256" key="5">
    <source>
        <dbReference type="ARBA" id="ARBA00022884"/>
    </source>
</evidence>
<evidence type="ECO:0000256" key="8">
    <source>
        <dbReference type="SAM" id="MobiDB-lite"/>
    </source>
</evidence>
<dbReference type="GO" id="GO:0000398">
    <property type="term" value="P:mRNA splicing, via spliceosome"/>
    <property type="evidence" value="ECO:0007669"/>
    <property type="project" value="TreeGrafter"/>
</dbReference>
<dbReference type="PROSITE" id="PS50199">
    <property type="entry name" value="ZF_RANBP2_2"/>
    <property type="match status" value="1"/>
</dbReference>
<proteinExistence type="predicted"/>
<dbReference type="GO" id="GO:0005634">
    <property type="term" value="C:nucleus"/>
    <property type="evidence" value="ECO:0007669"/>
    <property type="project" value="UniProtKB-SubCell"/>
</dbReference>
<evidence type="ECO:0000256" key="2">
    <source>
        <dbReference type="ARBA" id="ARBA00022723"/>
    </source>
</evidence>
<dbReference type="InterPro" id="IPR001876">
    <property type="entry name" value="Znf_RanBP2"/>
</dbReference>
<keyword evidence="5" id="KW-0694">RNA-binding</keyword>
<dbReference type="PANTHER" id="PTHR13948:SF3">
    <property type="entry name" value="FI21118P1"/>
    <property type="match status" value="1"/>
</dbReference>
<dbReference type="GO" id="GO:0003723">
    <property type="term" value="F:RNA binding"/>
    <property type="evidence" value="ECO:0007669"/>
    <property type="project" value="UniProtKB-KW"/>
</dbReference>
<evidence type="ECO:0000313" key="11">
    <source>
        <dbReference type="Proteomes" id="UP000094527"/>
    </source>
</evidence>
<accession>A0A1D2MI88</accession>
<keyword evidence="11" id="KW-1185">Reference proteome</keyword>
<evidence type="ECO:0000256" key="6">
    <source>
        <dbReference type="ARBA" id="ARBA00023242"/>
    </source>
</evidence>
<dbReference type="GO" id="GO:0008270">
    <property type="term" value="F:zinc ion binding"/>
    <property type="evidence" value="ECO:0007669"/>
    <property type="project" value="UniProtKB-KW"/>
</dbReference>
<dbReference type="InterPro" id="IPR012677">
    <property type="entry name" value="Nucleotide-bd_a/b_plait_sf"/>
</dbReference>
<dbReference type="InterPro" id="IPR035979">
    <property type="entry name" value="RBD_domain_sf"/>
</dbReference>
<dbReference type="Gene3D" id="3.30.70.330">
    <property type="match status" value="2"/>
</dbReference>
<name>A0A1D2MI88_ORCCI</name>
<organism evidence="10 11">
    <name type="scientific">Orchesella cincta</name>
    <name type="common">Springtail</name>
    <name type="synonym">Podura cincta</name>
    <dbReference type="NCBI Taxonomy" id="48709"/>
    <lineage>
        <taxon>Eukaryota</taxon>
        <taxon>Metazoa</taxon>
        <taxon>Ecdysozoa</taxon>
        <taxon>Arthropoda</taxon>
        <taxon>Hexapoda</taxon>
        <taxon>Collembola</taxon>
        <taxon>Entomobryomorpha</taxon>
        <taxon>Entomobryoidea</taxon>
        <taxon>Orchesellidae</taxon>
        <taxon>Orchesellinae</taxon>
        <taxon>Orchesella</taxon>
    </lineage>
</organism>
<dbReference type="SUPFAM" id="SSF90209">
    <property type="entry name" value="Ran binding protein zinc finger-like"/>
    <property type="match status" value="1"/>
</dbReference>
<sequence>MDRGWDERRFGSSRSEPRMYEEDRIRRSRSRNSNDDEPPRHGQWVRRESEEPSRHGQWEWGRRKKEESYDYPPRETLVEERRSSYGRGRDDDHRIHHSGSPVSDESRSVEYRYQEPSNVIMVHGLALRSTENDFQVWSKLRIQFQIRNELLKDGFVVKDIRVVRKHDESRRYAFVEFHTVAEAVKWMDLRKGQLCLKDSPRAKLSYCKTLPDSSRDASSTVLTDWICQKCETKNFKLREQCSKCHSHRAPRKDSAQPNVTASHAASTITIILKNVHPLTTEERVFHSLRSRADLSTIPIERVEIARDSATGQSTGFCYVEVSKLSDGIQLYGALSQQPLEVDGLFAIVSNTKQLEDSAKLLKTSKAEGAVAIAAAEWSKSTLGDTEASLTEDEIKRMARYYASTHAKNSNDYIVYYDHYRELLEQKQESGNAIMNVVKEQEFSSNSSQEVENERENDAVRLSNQDGHDDSEDSAEKEIPPLPYHYLPFDKKPLQLGPYTYLRYLKQSDSS</sequence>
<evidence type="ECO:0000256" key="7">
    <source>
        <dbReference type="PROSITE-ProRule" id="PRU00322"/>
    </source>
</evidence>
<evidence type="ECO:0000259" key="9">
    <source>
        <dbReference type="PROSITE" id="PS50199"/>
    </source>
</evidence>
<comment type="subcellular location">
    <subcellularLocation>
        <location evidence="1">Nucleus</location>
    </subcellularLocation>
</comment>
<feature type="domain" description="RanBP2-type" evidence="9">
    <location>
        <begin position="215"/>
        <end position="250"/>
    </location>
</feature>
<dbReference type="AlphaFoldDB" id="A0A1D2MI88"/>
<evidence type="ECO:0000256" key="1">
    <source>
        <dbReference type="ARBA" id="ARBA00004123"/>
    </source>
</evidence>
<dbReference type="SUPFAM" id="SSF54928">
    <property type="entry name" value="RNA-binding domain, RBD"/>
    <property type="match status" value="2"/>
</dbReference>
<keyword evidence="4" id="KW-0862">Zinc</keyword>
<evidence type="ECO:0000313" key="10">
    <source>
        <dbReference type="EMBL" id="ODM92554.1"/>
    </source>
</evidence>
<dbReference type="EMBL" id="LJIJ01001200">
    <property type="protein sequence ID" value="ODM92554.1"/>
    <property type="molecule type" value="Genomic_DNA"/>
</dbReference>
<dbReference type="Proteomes" id="UP000094527">
    <property type="component" value="Unassembled WGS sequence"/>
</dbReference>
<keyword evidence="3 7" id="KW-0863">Zinc-finger</keyword>
<reference evidence="10 11" key="1">
    <citation type="journal article" date="2016" name="Genome Biol. Evol.">
        <title>Gene Family Evolution Reflects Adaptation to Soil Environmental Stressors in the Genome of the Collembolan Orchesella cincta.</title>
        <authorList>
            <person name="Faddeeva-Vakhrusheva A."/>
            <person name="Derks M.F."/>
            <person name="Anvar S.Y."/>
            <person name="Agamennone V."/>
            <person name="Suring W."/>
            <person name="Smit S."/>
            <person name="van Straalen N.M."/>
            <person name="Roelofs D."/>
        </authorList>
    </citation>
    <scope>NUCLEOTIDE SEQUENCE [LARGE SCALE GENOMIC DNA]</scope>
    <source>
        <tissue evidence="10">Mixed pool</tissue>
    </source>
</reference>
<evidence type="ECO:0000256" key="3">
    <source>
        <dbReference type="ARBA" id="ARBA00022771"/>
    </source>
</evidence>
<feature type="compositionally biased region" description="Basic and acidic residues" evidence="8">
    <location>
        <begin position="32"/>
        <end position="94"/>
    </location>
</feature>
<protein>
    <submittedName>
        <fullName evidence="10">RNA-binding protein 5</fullName>
    </submittedName>
</protein>
<dbReference type="STRING" id="48709.A0A1D2MI88"/>
<keyword evidence="6" id="KW-0539">Nucleus</keyword>
<dbReference type="InterPro" id="IPR036443">
    <property type="entry name" value="Znf_RanBP2_sf"/>
</dbReference>
<evidence type="ECO:0000256" key="4">
    <source>
        <dbReference type="ARBA" id="ARBA00022833"/>
    </source>
</evidence>
<feature type="compositionally biased region" description="Basic and acidic residues" evidence="8">
    <location>
        <begin position="1"/>
        <end position="25"/>
    </location>
</feature>
<dbReference type="Pfam" id="PF00076">
    <property type="entry name" value="RRM_1"/>
    <property type="match status" value="1"/>
</dbReference>
<dbReference type="OrthoDB" id="29221at2759"/>
<dbReference type="SMART" id="SM00360">
    <property type="entry name" value="RRM"/>
    <property type="match status" value="2"/>
</dbReference>